<comment type="subcellular location">
    <subcellularLocation>
        <location evidence="1">Endomembrane system</location>
        <topology evidence="1">Multi-pass membrane protein</topology>
    </subcellularLocation>
</comment>
<feature type="domain" description="DUF202" evidence="6">
    <location>
        <begin position="393"/>
        <end position="464"/>
    </location>
</feature>
<dbReference type="Pfam" id="PF02656">
    <property type="entry name" value="DUF202"/>
    <property type="match status" value="1"/>
</dbReference>
<feature type="transmembrane region" description="Helical" evidence="5">
    <location>
        <begin position="480"/>
        <end position="500"/>
    </location>
</feature>
<evidence type="ECO:0000313" key="8">
    <source>
        <dbReference type="Proteomes" id="UP000830671"/>
    </source>
</evidence>
<name>A0A9Q8T5V5_9PEZI</name>
<evidence type="ECO:0000256" key="1">
    <source>
        <dbReference type="ARBA" id="ARBA00004127"/>
    </source>
</evidence>
<feature type="transmembrane region" description="Helical" evidence="5">
    <location>
        <begin position="402"/>
        <end position="421"/>
    </location>
</feature>
<dbReference type="EMBL" id="CP019480">
    <property type="protein sequence ID" value="UQC89864.1"/>
    <property type="molecule type" value="Genomic_DNA"/>
</dbReference>
<dbReference type="InterPro" id="IPR003807">
    <property type="entry name" value="DUF202"/>
</dbReference>
<dbReference type="AlphaFoldDB" id="A0A9Q8T5V5"/>
<dbReference type="KEGG" id="clup:CLUP02_15395"/>
<dbReference type="GO" id="GO:0012505">
    <property type="term" value="C:endomembrane system"/>
    <property type="evidence" value="ECO:0007669"/>
    <property type="project" value="UniProtKB-SubCell"/>
</dbReference>
<evidence type="ECO:0000256" key="4">
    <source>
        <dbReference type="ARBA" id="ARBA00023136"/>
    </source>
</evidence>
<keyword evidence="2 5" id="KW-0812">Transmembrane</keyword>
<dbReference type="InterPro" id="IPR052053">
    <property type="entry name" value="IM_YidH-like"/>
</dbReference>
<reference evidence="7" key="1">
    <citation type="journal article" date="2021" name="Mol. Plant Microbe Interact.">
        <title>Complete Genome Sequence of the Plant-Pathogenic Fungus Colletotrichum lupini.</title>
        <authorList>
            <person name="Baroncelli R."/>
            <person name="Pensec F."/>
            <person name="Da Lio D."/>
            <person name="Boufleur T."/>
            <person name="Vicente I."/>
            <person name="Sarrocco S."/>
            <person name="Picot A."/>
            <person name="Baraldi E."/>
            <person name="Sukno S."/>
            <person name="Thon M."/>
            <person name="Le Floch G."/>
        </authorList>
    </citation>
    <scope>NUCLEOTIDE SEQUENCE</scope>
    <source>
        <strain evidence="7">IMI 504893</strain>
    </source>
</reference>
<evidence type="ECO:0000256" key="3">
    <source>
        <dbReference type="ARBA" id="ARBA00022989"/>
    </source>
</evidence>
<feature type="transmembrane region" description="Helical" evidence="5">
    <location>
        <begin position="442"/>
        <end position="460"/>
    </location>
</feature>
<keyword evidence="3 5" id="KW-1133">Transmembrane helix</keyword>
<keyword evidence="4 5" id="KW-0472">Membrane</keyword>
<accession>A0A9Q8T5V5</accession>
<protein>
    <recommendedName>
        <fullName evidence="6">DUF202 domain-containing protein</fullName>
    </recommendedName>
</protein>
<dbReference type="PANTHER" id="PTHR34187:SF3">
    <property type="entry name" value="DUF DOMAIN PROTEIN (AFU_ORTHOLOGUE AFUA_6G11150)"/>
    <property type="match status" value="1"/>
</dbReference>
<dbReference type="Proteomes" id="UP000830671">
    <property type="component" value="Chromosome 8"/>
</dbReference>
<evidence type="ECO:0000259" key="6">
    <source>
        <dbReference type="Pfam" id="PF02656"/>
    </source>
</evidence>
<evidence type="ECO:0000313" key="7">
    <source>
        <dbReference type="EMBL" id="UQC89864.1"/>
    </source>
</evidence>
<sequence>MCASSVLPTDHTIADFIWENSNGEAASSQRLQSVRLSEYYAERVSTNRLSHSKADIQKAIVQLKLNPSASKDSIRSATDCGGTGAVLEHAVRLMFMTACHTEGTALGGYNIYKWTDNETLVAFFKRVYPHRSAGGIPEQSVNIRNLSAHILSKNARIEIDATDNLSDHLSLIQGEGFKTLLVYHHREFLERSLDILKADQEELNHSLPEAISIGCLPPKLLEDTLRTLDLLFPPFGDGRSRRILKKWVQRQDLDPDLLKPSRHSLGSPAGQELPDDLRGLYTQHPHWAPQLVRLLSEVDHPTPTTRWERGCLRNPGHGAGGGPVSSSLIMASRPDMDDEDLTFHCCAPLRPSELLRPIDVGDLGGSGHAGKSTFLAWPIFGPLLFQNETSDARDHCANERTFLSYLRLSVYMSIVAVAIVLSFHLKSEPSQLELRMAKPLGIIFWILAVACLCLGIGNYIKTVNKYSRKAAIVQTGWRTQLVLAVVALSIVGTCVVLLVITKISANSQEGQNNSSTNAEAAAAAFVAGPVLK</sequence>
<dbReference type="RefSeq" id="XP_049151465.1">
    <property type="nucleotide sequence ID" value="XM_049294319.1"/>
</dbReference>
<dbReference type="PANTHER" id="PTHR34187">
    <property type="entry name" value="FGR18P"/>
    <property type="match status" value="1"/>
</dbReference>
<evidence type="ECO:0000256" key="5">
    <source>
        <dbReference type="SAM" id="Phobius"/>
    </source>
</evidence>
<dbReference type="GeneID" id="73349329"/>
<proteinExistence type="predicted"/>
<gene>
    <name evidence="7" type="ORF">CLUP02_15395</name>
</gene>
<evidence type="ECO:0000256" key="2">
    <source>
        <dbReference type="ARBA" id="ARBA00022692"/>
    </source>
</evidence>
<organism evidence="7 8">
    <name type="scientific">Colletotrichum lupini</name>
    <dbReference type="NCBI Taxonomy" id="145971"/>
    <lineage>
        <taxon>Eukaryota</taxon>
        <taxon>Fungi</taxon>
        <taxon>Dikarya</taxon>
        <taxon>Ascomycota</taxon>
        <taxon>Pezizomycotina</taxon>
        <taxon>Sordariomycetes</taxon>
        <taxon>Hypocreomycetidae</taxon>
        <taxon>Glomerellales</taxon>
        <taxon>Glomerellaceae</taxon>
        <taxon>Colletotrichum</taxon>
        <taxon>Colletotrichum acutatum species complex</taxon>
    </lineage>
</organism>
<keyword evidence="8" id="KW-1185">Reference proteome</keyword>